<evidence type="ECO:0000259" key="4">
    <source>
        <dbReference type="PROSITE" id="PS50977"/>
    </source>
</evidence>
<protein>
    <submittedName>
        <fullName evidence="5">TetR/AcrR family transcriptional regulator</fullName>
    </submittedName>
</protein>
<evidence type="ECO:0000313" key="5">
    <source>
        <dbReference type="EMBL" id="MFC7319384.1"/>
    </source>
</evidence>
<comment type="caution">
    <text evidence="5">The sequence shown here is derived from an EMBL/GenBank/DDBJ whole genome shotgun (WGS) entry which is preliminary data.</text>
</comment>
<feature type="domain" description="HTH tetR-type" evidence="4">
    <location>
        <begin position="17"/>
        <end position="77"/>
    </location>
</feature>
<reference evidence="6" key="1">
    <citation type="journal article" date="2019" name="Int. J. Syst. Evol. Microbiol.">
        <title>The Global Catalogue of Microorganisms (GCM) 10K type strain sequencing project: providing services to taxonomists for standard genome sequencing and annotation.</title>
        <authorList>
            <consortium name="The Broad Institute Genomics Platform"/>
            <consortium name="The Broad Institute Genome Sequencing Center for Infectious Disease"/>
            <person name="Wu L."/>
            <person name="Ma J."/>
        </authorList>
    </citation>
    <scope>NUCLEOTIDE SEQUENCE [LARGE SCALE GENOMIC DNA]</scope>
    <source>
        <strain evidence="6">CCUG 73951</strain>
    </source>
</reference>
<dbReference type="InterPro" id="IPR036271">
    <property type="entry name" value="Tet_transcr_reg_TetR-rel_C_sf"/>
</dbReference>
<evidence type="ECO:0000256" key="1">
    <source>
        <dbReference type="ARBA" id="ARBA00022491"/>
    </source>
</evidence>
<dbReference type="Gene3D" id="1.10.10.60">
    <property type="entry name" value="Homeodomain-like"/>
    <property type="match status" value="1"/>
</dbReference>
<gene>
    <name evidence="5" type="ORF">ACFQMN_00620</name>
</gene>
<evidence type="ECO:0000256" key="3">
    <source>
        <dbReference type="PROSITE-ProRule" id="PRU00335"/>
    </source>
</evidence>
<sequence>MTNKQVPSTIKDESLVEKRRQQMIKGAVILFTEKGFHKTTTREIAKASGFSIGTLYEYIRKKEDVLFLVCDSIYERVKERMEQSIDQHEKSIANLVLAIRAYFHLMDDMQGEVLVMYQEVKSLSKDAQDYVLQKEREMVAMLEKVITNSLPVTISQEQVALVANNIFVQGQMWGFRRWILQRSFTLETYTEQQIQLLLHGLKVEEKELS</sequence>
<feature type="DNA-binding region" description="H-T-H motif" evidence="3">
    <location>
        <begin position="40"/>
        <end position="59"/>
    </location>
</feature>
<proteinExistence type="predicted"/>
<dbReference type="PROSITE" id="PS50977">
    <property type="entry name" value="HTH_TETR_2"/>
    <property type="match status" value="1"/>
</dbReference>
<name>A0ABW2JYK3_9BACI</name>
<dbReference type="PANTHER" id="PTHR43479">
    <property type="entry name" value="ACREF/ENVCD OPERON REPRESSOR-RELATED"/>
    <property type="match status" value="1"/>
</dbReference>
<dbReference type="InterPro" id="IPR001647">
    <property type="entry name" value="HTH_TetR"/>
</dbReference>
<dbReference type="InterPro" id="IPR050624">
    <property type="entry name" value="HTH-type_Tx_Regulator"/>
</dbReference>
<dbReference type="InterPro" id="IPR009057">
    <property type="entry name" value="Homeodomain-like_sf"/>
</dbReference>
<dbReference type="Proteomes" id="UP001596494">
    <property type="component" value="Unassembled WGS sequence"/>
</dbReference>
<dbReference type="Gene3D" id="1.10.357.10">
    <property type="entry name" value="Tetracycline Repressor, domain 2"/>
    <property type="match status" value="1"/>
</dbReference>
<dbReference type="SUPFAM" id="SSF48498">
    <property type="entry name" value="Tetracyclin repressor-like, C-terminal domain"/>
    <property type="match status" value="1"/>
</dbReference>
<dbReference type="Pfam" id="PF00440">
    <property type="entry name" value="TetR_N"/>
    <property type="match status" value="1"/>
</dbReference>
<dbReference type="RefSeq" id="WP_289216140.1">
    <property type="nucleotide sequence ID" value="NZ_JAPVRC010000005.1"/>
</dbReference>
<keyword evidence="6" id="KW-1185">Reference proteome</keyword>
<organism evidence="5 6">
    <name type="scientific">Halobacillus campisalis</name>
    <dbReference type="NCBI Taxonomy" id="435909"/>
    <lineage>
        <taxon>Bacteria</taxon>
        <taxon>Bacillati</taxon>
        <taxon>Bacillota</taxon>
        <taxon>Bacilli</taxon>
        <taxon>Bacillales</taxon>
        <taxon>Bacillaceae</taxon>
        <taxon>Halobacillus</taxon>
    </lineage>
</organism>
<dbReference type="PRINTS" id="PR00455">
    <property type="entry name" value="HTHTETR"/>
</dbReference>
<dbReference type="PANTHER" id="PTHR43479:SF11">
    <property type="entry name" value="ACREF_ENVCD OPERON REPRESSOR-RELATED"/>
    <property type="match status" value="1"/>
</dbReference>
<evidence type="ECO:0000256" key="2">
    <source>
        <dbReference type="ARBA" id="ARBA00023125"/>
    </source>
</evidence>
<dbReference type="EMBL" id="JBHTBY010000001">
    <property type="protein sequence ID" value="MFC7319384.1"/>
    <property type="molecule type" value="Genomic_DNA"/>
</dbReference>
<keyword evidence="1" id="KW-0678">Repressor</keyword>
<evidence type="ECO:0000313" key="6">
    <source>
        <dbReference type="Proteomes" id="UP001596494"/>
    </source>
</evidence>
<accession>A0ABW2JYK3</accession>
<keyword evidence="2 3" id="KW-0238">DNA-binding</keyword>
<dbReference type="SUPFAM" id="SSF46689">
    <property type="entry name" value="Homeodomain-like"/>
    <property type="match status" value="1"/>
</dbReference>